<keyword evidence="2" id="KW-1185">Reference proteome</keyword>
<protein>
    <submittedName>
        <fullName evidence="1">Uncharacterized protein</fullName>
    </submittedName>
</protein>
<gene>
    <name evidence="1" type="ORF">L6164_020144</name>
</gene>
<name>A0ACB9MU37_BAUVA</name>
<dbReference type="EMBL" id="CM039433">
    <property type="protein sequence ID" value="KAI4327718.1"/>
    <property type="molecule type" value="Genomic_DNA"/>
</dbReference>
<reference evidence="1 2" key="1">
    <citation type="journal article" date="2022" name="DNA Res.">
        <title>Chromosomal-level genome assembly of the orchid tree Bauhinia variegata (Leguminosae; Cercidoideae) supports the allotetraploid origin hypothesis of Bauhinia.</title>
        <authorList>
            <person name="Zhong Y."/>
            <person name="Chen Y."/>
            <person name="Zheng D."/>
            <person name="Pang J."/>
            <person name="Liu Y."/>
            <person name="Luo S."/>
            <person name="Meng S."/>
            <person name="Qian L."/>
            <person name="Wei D."/>
            <person name="Dai S."/>
            <person name="Zhou R."/>
        </authorList>
    </citation>
    <scope>NUCLEOTIDE SEQUENCE [LARGE SCALE GENOMIC DNA]</scope>
    <source>
        <strain evidence="1">BV-YZ2020</strain>
    </source>
</reference>
<evidence type="ECO:0000313" key="1">
    <source>
        <dbReference type="EMBL" id="KAI4327718.1"/>
    </source>
</evidence>
<accession>A0ACB9MU37</accession>
<sequence>MDRRGWPWKKKSSDKTINADKPASASESLGSSLSSLAHLGDQDKGKIHNYVQISMDSYKHMSTLEGQVQNLEDKVKTLEEKLSATYSELSNKDNLVKQHAKVAEEAVTGWEKADAEVISLRRDLESVTLSKLAVDDRASHVDSALKECMRQIRNVKEESERKLQDAILIKTKQWEKVKLELEAKIAKLEEGLLQAADENAALLRSLQASSNKIMKMEEEKSQAEDEIKLSKESILSYEKEISSLKYELHIVSKELDIRNEEKNISMRSAEIANKQHAEGVKKITKLEAECQRLRALVRKKLPGPAALAQMKLEVDSSDRDINEPHIRKSSIKGNNLRVYSIPDSSFGNLQQSHNEFLTKKLMAMEEETKALKEALDTSNTELQASRNRCAKTVGRLKSLEAEMQAFKQKRSSQNSNLIIDSGFPPSRITNNPPSIKSISEDGLGDAESLVESCAASISDLSDSGRCENIDKSEKHMNTTILELMDDFLEMEKMACLPENARVDPGIPSKADDSGKSCVEYKESHDVPRARDLHLKHWNGLGLLPKQDSSVGKFSMMEREDESMSEKDGMVIEHAQYLQDLKKIQLELQEKEQLLEELKIQLSSSQKSYNLAEVQLKCMAESYKSLETHTEELKTENKILKQKIEELQNELVGQKQCHLDALARCKEIQDKMQRDEKSLVRASNSISDSGINTKQDMELAAAEKKLAECQETLYLLGRQLQALCPQIEINVSQHSKRFQKIEMLVKPDHCWSSSHGSCNSNELDQVEAYSVSSDIQGMSEEFSLHNCGSTSCLSDTEENLS</sequence>
<comment type="caution">
    <text evidence="1">The sequence shown here is derived from an EMBL/GenBank/DDBJ whole genome shotgun (WGS) entry which is preliminary data.</text>
</comment>
<organism evidence="1 2">
    <name type="scientific">Bauhinia variegata</name>
    <name type="common">Purple orchid tree</name>
    <name type="synonym">Phanera variegata</name>
    <dbReference type="NCBI Taxonomy" id="167791"/>
    <lineage>
        <taxon>Eukaryota</taxon>
        <taxon>Viridiplantae</taxon>
        <taxon>Streptophyta</taxon>
        <taxon>Embryophyta</taxon>
        <taxon>Tracheophyta</taxon>
        <taxon>Spermatophyta</taxon>
        <taxon>Magnoliopsida</taxon>
        <taxon>eudicotyledons</taxon>
        <taxon>Gunneridae</taxon>
        <taxon>Pentapetalae</taxon>
        <taxon>rosids</taxon>
        <taxon>fabids</taxon>
        <taxon>Fabales</taxon>
        <taxon>Fabaceae</taxon>
        <taxon>Cercidoideae</taxon>
        <taxon>Cercideae</taxon>
        <taxon>Bauhiniinae</taxon>
        <taxon>Bauhinia</taxon>
    </lineage>
</organism>
<evidence type="ECO:0000313" key="2">
    <source>
        <dbReference type="Proteomes" id="UP000828941"/>
    </source>
</evidence>
<dbReference type="Proteomes" id="UP000828941">
    <property type="component" value="Chromosome 8"/>
</dbReference>
<proteinExistence type="predicted"/>